<evidence type="ECO:0000313" key="8">
    <source>
        <dbReference type="EMBL" id="KKY18360.1"/>
    </source>
</evidence>
<evidence type="ECO:0000256" key="2">
    <source>
        <dbReference type="ARBA" id="ARBA00010337"/>
    </source>
</evidence>
<comment type="similarity">
    <text evidence="2">Belongs to the TUBGCP family.</text>
</comment>
<evidence type="ECO:0000259" key="6">
    <source>
        <dbReference type="Pfam" id="PF04130"/>
    </source>
</evidence>
<evidence type="ECO:0000313" key="9">
    <source>
        <dbReference type="Proteomes" id="UP000053317"/>
    </source>
</evidence>
<dbReference type="InterPro" id="IPR042241">
    <property type="entry name" value="GCP_C_sf"/>
</dbReference>
<keyword evidence="3" id="KW-0963">Cytoplasm</keyword>
<accession>A0A0G2GNH3</accession>
<organism evidence="8 9">
    <name type="scientific">Phaeomoniella chlamydospora</name>
    <name type="common">Phaeoacremonium chlamydosporum</name>
    <dbReference type="NCBI Taxonomy" id="158046"/>
    <lineage>
        <taxon>Eukaryota</taxon>
        <taxon>Fungi</taxon>
        <taxon>Dikarya</taxon>
        <taxon>Ascomycota</taxon>
        <taxon>Pezizomycotina</taxon>
        <taxon>Eurotiomycetes</taxon>
        <taxon>Chaetothyriomycetidae</taxon>
        <taxon>Phaeomoniellales</taxon>
        <taxon>Phaeomoniellaceae</taxon>
        <taxon>Phaeomoniella</taxon>
    </lineage>
</organism>
<dbReference type="Proteomes" id="UP000053317">
    <property type="component" value="Unassembled WGS sequence"/>
</dbReference>
<evidence type="ECO:0000256" key="4">
    <source>
        <dbReference type="ARBA" id="ARBA00022701"/>
    </source>
</evidence>
<dbReference type="EMBL" id="LCWF01000124">
    <property type="protein sequence ID" value="KKY18360.1"/>
    <property type="molecule type" value="Genomic_DNA"/>
</dbReference>
<keyword evidence="9" id="KW-1185">Reference proteome</keyword>
<dbReference type="Pfam" id="PF14609">
    <property type="entry name" value="GCP5-Mod21_N"/>
    <property type="match status" value="1"/>
</dbReference>
<name>A0A0G2GNH3_PHACM</name>
<dbReference type="GO" id="GO:0000930">
    <property type="term" value="C:gamma-tubulin complex"/>
    <property type="evidence" value="ECO:0007669"/>
    <property type="project" value="UniProtKB-ARBA"/>
</dbReference>
<keyword evidence="4" id="KW-0493">Microtubule</keyword>
<evidence type="ECO:0000256" key="3">
    <source>
        <dbReference type="ARBA" id="ARBA00022490"/>
    </source>
</evidence>
<dbReference type="InterPro" id="IPR040457">
    <property type="entry name" value="GCP_C"/>
</dbReference>
<feature type="domain" description="Gamma tubulin complex component C-terminal" evidence="6">
    <location>
        <begin position="372"/>
        <end position="535"/>
    </location>
</feature>
<dbReference type="Gene3D" id="1.20.120.1900">
    <property type="entry name" value="Gamma-tubulin complex, C-terminal domain"/>
    <property type="match status" value="1"/>
</dbReference>
<dbReference type="OrthoDB" id="66546at2759"/>
<dbReference type="Pfam" id="PF04130">
    <property type="entry name" value="GCP_C_terminal"/>
    <property type="match status" value="1"/>
</dbReference>
<comment type="subcellular location">
    <subcellularLocation>
        <location evidence="1">Cytoplasm</location>
        <location evidence="1">Cytoskeleton</location>
    </subcellularLocation>
</comment>
<reference evidence="8 9" key="1">
    <citation type="submission" date="2015-05" db="EMBL/GenBank/DDBJ databases">
        <title>Distinctive expansion of gene families associated with plant cell wall degradation and secondary metabolism in the genomes of grapevine trunk pathogens.</title>
        <authorList>
            <person name="Lawrence D.P."/>
            <person name="Travadon R."/>
            <person name="Rolshausen P.E."/>
            <person name="Baumgartner K."/>
        </authorList>
    </citation>
    <scope>NUCLEOTIDE SEQUENCE [LARGE SCALE GENOMIC DNA]</scope>
    <source>
        <strain evidence="8">UCRPC4</strain>
    </source>
</reference>
<dbReference type="CDD" id="cd22572">
    <property type="entry name" value="GCP5_NTD"/>
    <property type="match status" value="1"/>
</dbReference>
<gene>
    <name evidence="8" type="ORF">UCRPC4_g04977</name>
</gene>
<dbReference type="GO" id="GO:0007020">
    <property type="term" value="P:microtubule nucleation"/>
    <property type="evidence" value="ECO:0007669"/>
    <property type="project" value="UniProtKB-ARBA"/>
</dbReference>
<dbReference type="Pfam" id="PF20685">
    <property type="entry name" value="GCP5-Mod21_C"/>
    <property type="match status" value="1"/>
</dbReference>
<sequence length="540" mass="61051">MAQSNPATALTESLFASFRKTSQDTLKVKRQRDAFVRKIRTHNYARTNQFDVSTRLDGLLEKFSVLNNDELAEALHARLVELMGRSTKFTPDILDFLLHLSNNPLANSNVVDLEQLIKEPKKTKSLTWDDIEEFDPINKKEWIWRSIHFTDYSSDEDELATSASTSIASETGNVEDDLPADGALETAHVADDLESSLSRAQFWHSEDNLIEITELQAIREGIFMLLGLPASLFWRVDGFIEIDKRYKISRLGYTSSQGALRFLGLLGMQVDHVRLFVQTPQHFSVVQTFQQAVEHYLTSFDHILSRHESEYISITNDRVVSMLSFTDNIKESVDPLLGLLPIISKLNTQGNQTILCLESMFDNIILLETAEAGTSDLLEALDRAEDLDSMIKAHNLFVMNLQHRLLLTRALRPLRDAVTDLLDLCIRFSDVTSASQVSKDADFNADAVSFVTTRTQAPTNKLMDTDSSDEDEASDVEGYSTFSMDQDGLSHVDQIFDVENRMKRQLSFVVSGLQGLARADENPACWDILAERLDWGKQWP</sequence>
<proteinExistence type="inferred from homology"/>
<evidence type="ECO:0000256" key="5">
    <source>
        <dbReference type="ARBA" id="ARBA00023212"/>
    </source>
</evidence>
<feature type="domain" description="Gamma-Tubulin ring complex non-core subunit mod21 N-terminal" evidence="7">
    <location>
        <begin position="65"/>
        <end position="155"/>
    </location>
</feature>
<comment type="caution">
    <text evidence="8">The sequence shown here is derived from an EMBL/GenBank/DDBJ whole genome shotgun (WGS) entry which is preliminary data.</text>
</comment>
<keyword evidence="5" id="KW-0206">Cytoskeleton</keyword>
<dbReference type="GO" id="GO:0005816">
    <property type="term" value="C:spindle pole body"/>
    <property type="evidence" value="ECO:0007669"/>
    <property type="project" value="UniProtKB-ARBA"/>
</dbReference>
<protein>
    <submittedName>
        <fullName evidence="8">Putative gamma-tubulin complex component gcp5</fullName>
    </submittedName>
</protein>
<evidence type="ECO:0000256" key="1">
    <source>
        <dbReference type="ARBA" id="ARBA00004245"/>
    </source>
</evidence>
<dbReference type="GO" id="GO:0043015">
    <property type="term" value="F:gamma-tubulin binding"/>
    <property type="evidence" value="ECO:0007669"/>
    <property type="project" value="InterPro"/>
</dbReference>
<reference evidence="8 9" key="2">
    <citation type="submission" date="2015-05" db="EMBL/GenBank/DDBJ databases">
        <authorList>
            <person name="Morales-Cruz A."/>
            <person name="Amrine K.C."/>
            <person name="Cantu D."/>
        </authorList>
    </citation>
    <scope>NUCLEOTIDE SEQUENCE [LARGE SCALE GENOMIC DNA]</scope>
    <source>
        <strain evidence="8">UCRPC4</strain>
    </source>
</reference>
<dbReference type="InterPro" id="IPR059169">
    <property type="entry name" value="GCP5_N_ext"/>
</dbReference>
<dbReference type="InterPro" id="IPR032797">
    <property type="entry name" value="Mod21_N"/>
</dbReference>
<dbReference type="AlphaFoldDB" id="A0A0G2GNH3"/>
<evidence type="ECO:0000259" key="7">
    <source>
        <dbReference type="Pfam" id="PF14609"/>
    </source>
</evidence>
<dbReference type="GO" id="GO:0005874">
    <property type="term" value="C:microtubule"/>
    <property type="evidence" value="ECO:0007669"/>
    <property type="project" value="UniProtKB-KW"/>
</dbReference>